<accession>A0A9D2F5G2</accession>
<sequence length="74" mass="8853">MKKMIAVLIFYCGFMLSMNPITVYATEELDNQAENTNQPYADDIGWRYQMIDGKLYKRQYNYTKEQWIGKWVLA</sequence>
<name>A0A9D2F5G2_9ENTE</name>
<dbReference type="EMBL" id="DXBN01000066">
    <property type="protein sequence ID" value="HIZ52864.1"/>
    <property type="molecule type" value="Genomic_DNA"/>
</dbReference>
<reference evidence="2" key="1">
    <citation type="journal article" date="2021" name="PeerJ">
        <title>Extensive microbial diversity within the chicken gut microbiome revealed by metagenomics and culture.</title>
        <authorList>
            <person name="Gilroy R."/>
            <person name="Ravi A."/>
            <person name="Getino M."/>
            <person name="Pursley I."/>
            <person name="Horton D.L."/>
            <person name="Alikhan N.F."/>
            <person name="Baker D."/>
            <person name="Gharbi K."/>
            <person name="Hall N."/>
            <person name="Watson M."/>
            <person name="Adriaenssens E.M."/>
            <person name="Foster-Nyarko E."/>
            <person name="Jarju S."/>
            <person name="Secka A."/>
            <person name="Antonio M."/>
            <person name="Oren A."/>
            <person name="Chaudhuri R.R."/>
            <person name="La Ragione R."/>
            <person name="Hildebrand F."/>
            <person name="Pallen M.J."/>
        </authorList>
    </citation>
    <scope>NUCLEOTIDE SEQUENCE</scope>
    <source>
        <strain evidence="2">CHK172-16539</strain>
    </source>
</reference>
<dbReference type="Proteomes" id="UP000824063">
    <property type="component" value="Unassembled WGS sequence"/>
</dbReference>
<organism evidence="2 3">
    <name type="scientific">Candidatus Enterococcus avicola</name>
    <dbReference type="NCBI Taxonomy" id="2838561"/>
    <lineage>
        <taxon>Bacteria</taxon>
        <taxon>Bacillati</taxon>
        <taxon>Bacillota</taxon>
        <taxon>Bacilli</taxon>
        <taxon>Lactobacillales</taxon>
        <taxon>Enterococcaceae</taxon>
        <taxon>Enterococcus</taxon>
    </lineage>
</organism>
<dbReference type="AlphaFoldDB" id="A0A9D2F5G2"/>
<gene>
    <name evidence="2" type="ORF">IAA20_02855</name>
</gene>
<feature type="signal peptide" evidence="1">
    <location>
        <begin position="1"/>
        <end position="25"/>
    </location>
</feature>
<reference evidence="2" key="2">
    <citation type="submission" date="2021-04" db="EMBL/GenBank/DDBJ databases">
        <authorList>
            <person name="Gilroy R."/>
        </authorList>
    </citation>
    <scope>NUCLEOTIDE SEQUENCE</scope>
    <source>
        <strain evidence="2">CHK172-16539</strain>
    </source>
</reference>
<evidence type="ECO:0000256" key="1">
    <source>
        <dbReference type="SAM" id="SignalP"/>
    </source>
</evidence>
<comment type="caution">
    <text evidence="2">The sequence shown here is derived from an EMBL/GenBank/DDBJ whole genome shotgun (WGS) entry which is preliminary data.</text>
</comment>
<proteinExistence type="predicted"/>
<protein>
    <submittedName>
        <fullName evidence="2">Uncharacterized protein</fullName>
    </submittedName>
</protein>
<evidence type="ECO:0000313" key="3">
    <source>
        <dbReference type="Proteomes" id="UP000824063"/>
    </source>
</evidence>
<keyword evidence="1" id="KW-0732">Signal</keyword>
<feature type="chain" id="PRO_5039170641" evidence="1">
    <location>
        <begin position="26"/>
        <end position="74"/>
    </location>
</feature>
<evidence type="ECO:0000313" key="2">
    <source>
        <dbReference type="EMBL" id="HIZ52864.1"/>
    </source>
</evidence>